<dbReference type="InterPro" id="IPR001909">
    <property type="entry name" value="KRAB"/>
</dbReference>
<dbReference type="Pfam" id="PF14291">
    <property type="entry name" value="DUF4371"/>
    <property type="match status" value="1"/>
</dbReference>
<dbReference type="Proteomes" id="UP000694569">
    <property type="component" value="Unplaced"/>
</dbReference>
<dbReference type="GeneTree" id="ENSGT00940000157337"/>
<dbReference type="SUPFAM" id="SSF53098">
    <property type="entry name" value="Ribonuclease H-like"/>
    <property type="match status" value="1"/>
</dbReference>
<dbReference type="InterPro" id="IPR036051">
    <property type="entry name" value="KRAB_dom_sf"/>
</dbReference>
<dbReference type="PANTHER" id="PTHR45749">
    <property type="match status" value="1"/>
</dbReference>
<dbReference type="OrthoDB" id="9950531at2759"/>
<name>A0A8C5MYS6_9ANUR</name>
<protein>
    <recommendedName>
        <fullName evidence="2">KRAB domain-containing protein</fullName>
    </recommendedName>
</protein>
<organism evidence="3 4">
    <name type="scientific">Leptobrachium leishanense</name>
    <name type="common">Leishan spiny toad</name>
    <dbReference type="NCBI Taxonomy" id="445787"/>
    <lineage>
        <taxon>Eukaryota</taxon>
        <taxon>Metazoa</taxon>
        <taxon>Chordata</taxon>
        <taxon>Craniata</taxon>
        <taxon>Vertebrata</taxon>
        <taxon>Euteleostomi</taxon>
        <taxon>Amphibia</taxon>
        <taxon>Batrachia</taxon>
        <taxon>Anura</taxon>
        <taxon>Pelobatoidea</taxon>
        <taxon>Megophryidae</taxon>
        <taxon>Leptobrachium</taxon>
    </lineage>
</organism>
<dbReference type="Ensembl" id="ENSLLET00000022580.1">
    <property type="protein sequence ID" value="ENSLLEP00000021738.1"/>
    <property type="gene ID" value="ENSLLEG00000013798.1"/>
</dbReference>
<dbReference type="Pfam" id="PF05699">
    <property type="entry name" value="Dimer_Tnp_hAT"/>
    <property type="match status" value="1"/>
</dbReference>
<dbReference type="Gene3D" id="6.10.140.140">
    <property type="match status" value="1"/>
</dbReference>
<dbReference type="GO" id="GO:0046983">
    <property type="term" value="F:protein dimerization activity"/>
    <property type="evidence" value="ECO:0007669"/>
    <property type="project" value="InterPro"/>
</dbReference>
<dbReference type="PROSITE" id="PS50805">
    <property type="entry name" value="KRAB"/>
    <property type="match status" value="1"/>
</dbReference>
<feature type="region of interest" description="Disordered" evidence="1">
    <location>
        <begin position="250"/>
        <end position="294"/>
    </location>
</feature>
<reference evidence="3" key="1">
    <citation type="submission" date="2025-08" db="UniProtKB">
        <authorList>
            <consortium name="Ensembl"/>
        </authorList>
    </citation>
    <scope>IDENTIFICATION</scope>
</reference>
<dbReference type="InterPro" id="IPR012337">
    <property type="entry name" value="RNaseH-like_sf"/>
</dbReference>
<accession>A0A8C5MYS6</accession>
<evidence type="ECO:0000256" key="1">
    <source>
        <dbReference type="SAM" id="MobiDB-lite"/>
    </source>
</evidence>
<feature type="domain" description="KRAB" evidence="2">
    <location>
        <begin position="25"/>
        <end position="96"/>
    </location>
</feature>
<dbReference type="PANTHER" id="PTHR45749:SF28">
    <property type="entry name" value="ZINC FINGER MYM-TYPE PROTEIN 1-LIKE-RELATED"/>
    <property type="match status" value="1"/>
</dbReference>
<dbReference type="CDD" id="cd07765">
    <property type="entry name" value="KRAB_A-box"/>
    <property type="match status" value="1"/>
</dbReference>
<dbReference type="AlphaFoldDB" id="A0A8C5MYS6"/>
<evidence type="ECO:0000313" key="4">
    <source>
        <dbReference type="Proteomes" id="UP000694569"/>
    </source>
</evidence>
<dbReference type="GO" id="GO:0006355">
    <property type="term" value="P:regulation of DNA-templated transcription"/>
    <property type="evidence" value="ECO:0007669"/>
    <property type="project" value="InterPro"/>
</dbReference>
<dbReference type="SUPFAM" id="SSF109640">
    <property type="entry name" value="KRAB domain (Kruppel-associated box)"/>
    <property type="match status" value="1"/>
</dbReference>
<evidence type="ECO:0000313" key="3">
    <source>
        <dbReference type="Ensembl" id="ENSLLEP00000021738.1"/>
    </source>
</evidence>
<dbReference type="InterPro" id="IPR008906">
    <property type="entry name" value="HATC_C_dom"/>
</dbReference>
<proteinExistence type="predicted"/>
<sequence length="1001" mass="113475">MKEEVIEMTIGHISETELLNGQAYCPFEQVAVYFSQEEWDSLKEEEKELYRDVMMDNYQSLNSMGWIDAIPSIISKIERGEELYVMGHPEDMKLENGLTTPYNGILEEEEELYLEGHEDVKLENGVTSPNNMTDEEPYMEDNEDDMKTENGVMSPYNISVVSQEELYMGDHQEDMEAEIAVTAPPCYMTDERRENLTVRDHQVYPQAGNTVAAPCNMFYLMLEPCPPPVPVIMMPPTLAIMPPPIAAKQLPPAAARQPPPALPAPVSPPLITASEPTVVDQQQSGKIKKNPPGSVLKNSVDELLERPFLTLTEEEKLELRRLGPHQPAVSIVQLSRDRGKMYNRNFNPHLYMTHKWLCASVSKSALFCFPCLLFGGEASWTKYGVRDIKHLPAKIKKHEATFSHIENSLKIGMFGTVDIIPQPSERSLASIGKHNEEVDKNRHVLSKLIDCMRFCSAFELPLHGRDESESSPNRGLLLGFMDFVAVLDGAMQQHLKSATFFRNGSKAVQNELLDCMYEVIKGVIIEQIKEADFVSVQVDEITDVTMVTQFVLVCRYVHKTRVVERFFGFTSLEVSIPEIFTKCVLEQLNIILPNPEDKKKLIAQSYDGASVAHGPSRGVQYHVKSIYPNAHYLHCYAHQLHRITQQAASKISTVRIFFCHLASIAAYFEGSPKRTAVLNEMAARRVQGDAPSCWNFSSQSLTVVLEHRDDLVECFKTIVSRAGEFDTVSVSEAKSYAGLLDGRDFLYFLHLFHEIIPHVDKLHHNLLIKDISVQAIRKAVANFTSGIKEVSESIDDIERKLAALTVHTRCTGKSIPALHEIGKQACDIIITHTNERYEFYKHLVIANLVSVVFSTKDMLRFSADVLPEVMDAYPMLDKEKMHIELGVINKNKEFHSCRGPLDIFSFLMRNNLTESFNETFTLLKILLTTPMTTNEPERCFSTSQRIETFFRSAVPSDRLNALAMLTIEKQLIEEIPDFNKLIIERFSAQKHRQAHFLHAAR</sequence>
<dbReference type="SMART" id="SM00349">
    <property type="entry name" value="KRAB"/>
    <property type="match status" value="1"/>
</dbReference>
<evidence type="ECO:0000259" key="2">
    <source>
        <dbReference type="PROSITE" id="PS50805"/>
    </source>
</evidence>
<reference evidence="3" key="2">
    <citation type="submission" date="2025-09" db="UniProtKB">
        <authorList>
            <consortium name="Ensembl"/>
        </authorList>
    </citation>
    <scope>IDENTIFICATION</scope>
</reference>
<keyword evidence="4" id="KW-1185">Reference proteome</keyword>
<feature type="compositionally biased region" description="Pro residues" evidence="1">
    <location>
        <begin position="257"/>
        <end position="268"/>
    </location>
</feature>
<dbReference type="InterPro" id="IPR025398">
    <property type="entry name" value="DUF4371"/>
</dbReference>
<dbReference type="Pfam" id="PF01352">
    <property type="entry name" value="KRAB"/>
    <property type="match status" value="1"/>
</dbReference>